<gene>
    <name evidence="2" type="ORF">NC998_04610</name>
</gene>
<feature type="transmembrane region" description="Helical" evidence="1">
    <location>
        <begin position="204"/>
        <end position="225"/>
    </location>
</feature>
<feature type="transmembrane region" description="Helical" evidence="1">
    <location>
        <begin position="178"/>
        <end position="197"/>
    </location>
</feature>
<evidence type="ECO:0000313" key="3">
    <source>
        <dbReference type="Proteomes" id="UP001464891"/>
    </source>
</evidence>
<feature type="transmembrane region" description="Helical" evidence="1">
    <location>
        <begin position="48"/>
        <end position="65"/>
    </location>
</feature>
<comment type="caution">
    <text evidence="2">The sequence shown here is derived from an EMBL/GenBank/DDBJ whole genome shotgun (WGS) entry which is preliminary data.</text>
</comment>
<dbReference type="RefSeq" id="WP_190433691.1">
    <property type="nucleotide sequence ID" value="NZ_JAMPKM010000002.1"/>
</dbReference>
<keyword evidence="1" id="KW-0812">Transmembrane</keyword>
<dbReference type="Proteomes" id="UP001464891">
    <property type="component" value="Unassembled WGS sequence"/>
</dbReference>
<keyword evidence="3" id="KW-1185">Reference proteome</keyword>
<feature type="transmembrane region" description="Helical" evidence="1">
    <location>
        <begin position="72"/>
        <end position="93"/>
    </location>
</feature>
<name>A0ABV0J3M3_9CYAN</name>
<feature type="transmembrane region" description="Helical" evidence="1">
    <location>
        <begin position="126"/>
        <end position="145"/>
    </location>
</feature>
<dbReference type="EMBL" id="JAMPKM010000002">
    <property type="protein sequence ID" value="MEP0816372.1"/>
    <property type="molecule type" value="Genomic_DNA"/>
</dbReference>
<sequence>MVDSAQERSPDSAWQLRISQTWLVLAAAVLLVAVPVFIQAPLVRWQPVLSLLLTGGWLGLSLVLMARDRTQLWGDLLFGFTWSWLAGSIYWGWFRWEPLLHLPIEAIGLPVAVWCLMRQWGKVGNFFYLGSLFGTVVTDLYFYIVDLIPHWRRLMQVDPTLALPIFQDAIAQMRTPWGAAWAAVLGVTLLVVGLLPLRSQKAHWWAFGGAVLSTILVDGLFWLVASAA</sequence>
<dbReference type="InterPro" id="IPR021468">
    <property type="entry name" value="DUF3120"/>
</dbReference>
<dbReference type="Pfam" id="PF11318">
    <property type="entry name" value="DUF3120"/>
    <property type="match status" value="1"/>
</dbReference>
<keyword evidence="1" id="KW-0472">Membrane</keyword>
<evidence type="ECO:0000313" key="2">
    <source>
        <dbReference type="EMBL" id="MEP0816372.1"/>
    </source>
</evidence>
<accession>A0ABV0J3M3</accession>
<keyword evidence="1" id="KW-1133">Transmembrane helix</keyword>
<feature type="transmembrane region" description="Helical" evidence="1">
    <location>
        <begin position="99"/>
        <end position="117"/>
    </location>
</feature>
<organism evidence="2 3">
    <name type="scientific">Trichocoleus desertorum GB2-A4</name>
    <dbReference type="NCBI Taxonomy" id="2933944"/>
    <lineage>
        <taxon>Bacteria</taxon>
        <taxon>Bacillati</taxon>
        <taxon>Cyanobacteriota</taxon>
        <taxon>Cyanophyceae</taxon>
        <taxon>Leptolyngbyales</taxon>
        <taxon>Trichocoleusaceae</taxon>
        <taxon>Trichocoleus</taxon>
    </lineage>
</organism>
<feature type="transmembrane region" description="Helical" evidence="1">
    <location>
        <begin position="21"/>
        <end position="42"/>
    </location>
</feature>
<proteinExistence type="predicted"/>
<evidence type="ECO:0000256" key="1">
    <source>
        <dbReference type="SAM" id="Phobius"/>
    </source>
</evidence>
<protein>
    <submittedName>
        <fullName evidence="2">DUF3120 domain-containing protein</fullName>
    </submittedName>
</protein>
<reference evidence="2 3" key="1">
    <citation type="submission" date="2022-04" db="EMBL/GenBank/DDBJ databases">
        <title>Positive selection, recombination, and allopatry shape intraspecific diversity of widespread and dominant cyanobacteria.</title>
        <authorList>
            <person name="Wei J."/>
            <person name="Shu W."/>
            <person name="Hu C."/>
        </authorList>
    </citation>
    <scope>NUCLEOTIDE SEQUENCE [LARGE SCALE GENOMIC DNA]</scope>
    <source>
        <strain evidence="2 3">GB2-A4</strain>
    </source>
</reference>